<dbReference type="Proteomes" id="UP000239485">
    <property type="component" value="Unassembled WGS sequence"/>
</dbReference>
<evidence type="ECO:0000256" key="7">
    <source>
        <dbReference type="ARBA" id="ARBA00022801"/>
    </source>
</evidence>
<dbReference type="GO" id="GO:0008270">
    <property type="term" value="F:zinc ion binding"/>
    <property type="evidence" value="ECO:0007669"/>
    <property type="project" value="InterPro"/>
</dbReference>
<evidence type="ECO:0000256" key="10">
    <source>
        <dbReference type="ARBA" id="ARBA00050859"/>
    </source>
</evidence>
<dbReference type="EC" id="3.4.17.18" evidence="12"/>
<dbReference type="SUPFAM" id="SSF53187">
    <property type="entry name" value="Zn-dependent exopeptidases"/>
    <property type="match status" value="1"/>
</dbReference>
<keyword evidence="9" id="KW-0482">Metalloprotease</keyword>
<sequence>MSRFLLVTVDGELMRRRIRTTLPALALVLPLLAGGTAAASPAPAPGADRLANYTGVLDVAGLEALARLGIDRHEIAVTGAPGVPGGSRVEVVLSGEQARRLAAQGVHLAVESSAQARAQAQQEPGEGVFRRYSGPGGIAEELRRQIAEHPRTTKLVTIGKTVQGQDILAVKVSARASRTPDGRKPTTVYVGAQHAREWITPEMVRRLLDRVLDSYGRDPAITRLVDENELWFVPVANPDGYDFTFEEGNRLWRKNLRDNNGDGRITPGDGVDLNRNFPTKWGYDNEGSSPNPASETYRGPSPASEPETKALDALVKRITPEFLVNYHSAAELLLYGSGWQVSTSTPDDIVYAALAGDDREPAVPGYDPDLSAELYTTNGDTTTHVHEAHGTLGFTPEMATCASAAASVEGDAWEPQACGSVFEFPDDERLISAEFERNVPFALSVAQSAADPDDPVSAVGHRAEDFLVDTFSVSYGDPQTVAVVAKRSLRGVRMRYRIGDGPVRRAKVTQWQGGERYGAEGDQYYAELRGEVRGAKPGDRVEVWFEGRTDGGRSRKRERVESEHFTYTVASDTGRRVLVVANEDYTGVNPDQPDSVRSPEHLRAHVEALAARGIAADTWDVDAQGVPHDLGVLGHYDAVLWYLGENRLTQDPEDRITEVFGQPYEDVAVAERAQHLTLAMRDYLNEGGKLVHSGETAGYYGRLGTALGGIWYGLDGAPEEDCVVTSDAYGDCLLLADDFTQYYLGAYSRSSLSSAEGVRGTPGGPGAGLSLEFGGPAVEENPVDEPGAFTVTSDVLPVEQFPQFASRGIADYTGAKGPLLPVEGGSAAATRHSDNAYARLTRTFDLSGISAADAPALLAQMSWDIEPGYDSAFVEARTVGTDDWTTLPERGGATSRDVPTDCSVVGTHPRLAHYLTPGADCRPEGTTGEWHALTGDSAGWKQVAFDLSRFAGEEVEVSISYVTDGAVGGAGVLVDDTRLGTAAGAREAEGFEQGLGAWTAPGAPEGSPGNAADFEVSTGLGGRTAAVATEDSVLLGFGIEQVDVGRRAAVSGDAVQRLLGS</sequence>
<dbReference type="EMBL" id="PTJD01000001">
    <property type="protein sequence ID" value="PPK98760.1"/>
    <property type="molecule type" value="Genomic_DNA"/>
</dbReference>
<dbReference type="InterPro" id="IPR033810">
    <property type="entry name" value="Carboxypeptidase_T"/>
</dbReference>
<evidence type="ECO:0000256" key="8">
    <source>
        <dbReference type="ARBA" id="ARBA00022833"/>
    </source>
</evidence>
<evidence type="ECO:0000256" key="2">
    <source>
        <dbReference type="ARBA" id="ARBA00005988"/>
    </source>
</evidence>
<dbReference type="AlphaFoldDB" id="A0A2S6IX00"/>
<keyword evidence="6 16" id="KW-0732">Signal</keyword>
<keyword evidence="5" id="KW-0479">Metal-binding</keyword>
<evidence type="ECO:0000256" key="5">
    <source>
        <dbReference type="ARBA" id="ARBA00022723"/>
    </source>
</evidence>
<comment type="similarity">
    <text evidence="2 14">Belongs to the peptidase M14 family.</text>
</comment>
<name>A0A2S6IX00_9ACTN</name>
<reference evidence="18 19" key="1">
    <citation type="submission" date="2018-02" db="EMBL/GenBank/DDBJ databases">
        <title>Genomic Encyclopedia of Archaeal and Bacterial Type Strains, Phase II (KMG-II): from individual species to whole genera.</title>
        <authorList>
            <person name="Goeker M."/>
        </authorList>
    </citation>
    <scope>NUCLEOTIDE SEQUENCE [LARGE SCALE GENOMIC DNA]</scope>
    <source>
        <strain evidence="18 19">DSM 22857</strain>
    </source>
</reference>
<feature type="region of interest" description="Disordered" evidence="15">
    <location>
        <begin position="259"/>
        <end position="306"/>
    </location>
</feature>
<proteinExistence type="inferred from homology"/>
<dbReference type="GO" id="GO:0004181">
    <property type="term" value="F:metallocarboxypeptidase activity"/>
    <property type="evidence" value="ECO:0007669"/>
    <property type="project" value="InterPro"/>
</dbReference>
<accession>A0A2S6IX00</accession>
<feature type="active site" description="Proton donor/acceptor" evidence="14">
    <location>
        <position position="397"/>
    </location>
</feature>
<keyword evidence="19" id="KW-1185">Reference proteome</keyword>
<evidence type="ECO:0000256" key="12">
    <source>
        <dbReference type="ARBA" id="ARBA00066554"/>
    </source>
</evidence>
<evidence type="ECO:0000313" key="18">
    <source>
        <dbReference type="EMBL" id="PPK98760.1"/>
    </source>
</evidence>
<evidence type="ECO:0000256" key="9">
    <source>
        <dbReference type="ARBA" id="ARBA00023049"/>
    </source>
</evidence>
<feature type="region of interest" description="Disordered" evidence="15">
    <location>
        <begin position="753"/>
        <end position="775"/>
    </location>
</feature>
<evidence type="ECO:0000313" key="19">
    <source>
        <dbReference type="Proteomes" id="UP000239485"/>
    </source>
</evidence>
<dbReference type="GO" id="GO:0006508">
    <property type="term" value="P:proteolysis"/>
    <property type="evidence" value="ECO:0007669"/>
    <property type="project" value="UniProtKB-KW"/>
</dbReference>
<dbReference type="Pfam" id="PF00246">
    <property type="entry name" value="Peptidase_M14"/>
    <property type="match status" value="1"/>
</dbReference>
<dbReference type="PANTHER" id="PTHR11705:SF143">
    <property type="entry name" value="SLL0236 PROTEIN"/>
    <property type="match status" value="1"/>
</dbReference>
<evidence type="ECO:0000256" key="4">
    <source>
        <dbReference type="ARBA" id="ARBA00022670"/>
    </source>
</evidence>
<keyword evidence="4" id="KW-0645">Protease</keyword>
<evidence type="ECO:0000259" key="17">
    <source>
        <dbReference type="PROSITE" id="PS52035"/>
    </source>
</evidence>
<dbReference type="SMART" id="SM00631">
    <property type="entry name" value="Zn_pept"/>
    <property type="match status" value="1"/>
</dbReference>
<dbReference type="InterPro" id="IPR000834">
    <property type="entry name" value="Peptidase_M14"/>
</dbReference>
<feature type="signal peptide" evidence="16">
    <location>
        <begin position="1"/>
        <end position="39"/>
    </location>
</feature>
<protein>
    <recommendedName>
        <fullName evidence="13">Zinc carboxypeptidase</fullName>
        <ecNumber evidence="12">3.4.17.18</ecNumber>
    </recommendedName>
</protein>
<evidence type="ECO:0000256" key="15">
    <source>
        <dbReference type="SAM" id="MobiDB-lite"/>
    </source>
</evidence>
<evidence type="ECO:0000256" key="14">
    <source>
        <dbReference type="PROSITE-ProRule" id="PRU01379"/>
    </source>
</evidence>
<comment type="cofactor">
    <cofactor evidence="1">
        <name>Zn(2+)</name>
        <dbReference type="ChEBI" id="CHEBI:29105"/>
    </cofactor>
</comment>
<comment type="caution">
    <text evidence="18">The sequence shown here is derived from an EMBL/GenBank/DDBJ whole genome shotgun (WGS) entry which is preliminary data.</text>
</comment>
<dbReference type="PROSITE" id="PS52035">
    <property type="entry name" value="PEPTIDASE_M14"/>
    <property type="match status" value="1"/>
</dbReference>
<organism evidence="18 19">
    <name type="scientific">Kineococcus xinjiangensis</name>
    <dbReference type="NCBI Taxonomy" id="512762"/>
    <lineage>
        <taxon>Bacteria</taxon>
        <taxon>Bacillati</taxon>
        <taxon>Actinomycetota</taxon>
        <taxon>Actinomycetes</taxon>
        <taxon>Kineosporiales</taxon>
        <taxon>Kineosporiaceae</taxon>
        <taxon>Kineococcus</taxon>
    </lineage>
</organism>
<evidence type="ECO:0000256" key="11">
    <source>
        <dbReference type="ARBA" id="ARBA00055464"/>
    </source>
</evidence>
<dbReference type="PANTHER" id="PTHR11705">
    <property type="entry name" value="PROTEASE FAMILY M14 CARBOXYPEPTIDASE A,B"/>
    <property type="match status" value="1"/>
</dbReference>
<dbReference type="GO" id="GO:0005615">
    <property type="term" value="C:extracellular space"/>
    <property type="evidence" value="ECO:0007669"/>
    <property type="project" value="TreeGrafter"/>
</dbReference>
<evidence type="ECO:0000256" key="1">
    <source>
        <dbReference type="ARBA" id="ARBA00001947"/>
    </source>
</evidence>
<feature type="chain" id="PRO_5038346544" description="Zinc carboxypeptidase" evidence="16">
    <location>
        <begin position="40"/>
        <end position="1061"/>
    </location>
</feature>
<keyword evidence="8" id="KW-0862">Zinc</keyword>
<keyword evidence="7" id="KW-0378">Hydrolase</keyword>
<keyword evidence="3" id="KW-0121">Carboxypeptidase</keyword>
<comment type="catalytic activity">
    <reaction evidence="10">
        <text>Releases a C-terminal residue, which may be hydrophobic or positively charged.</text>
        <dbReference type="EC" id="3.4.17.18"/>
    </reaction>
</comment>
<dbReference type="CDD" id="cd03859">
    <property type="entry name" value="M14_CPT"/>
    <property type="match status" value="1"/>
</dbReference>
<dbReference type="Gene3D" id="3.40.630.10">
    <property type="entry name" value="Zn peptidases"/>
    <property type="match status" value="1"/>
</dbReference>
<evidence type="ECO:0000256" key="16">
    <source>
        <dbReference type="SAM" id="SignalP"/>
    </source>
</evidence>
<gene>
    <name evidence="18" type="ORF">CLV92_101461</name>
</gene>
<comment type="function">
    <text evidence="11">Carboxypeptidase that possesses the specificities of both mammalian Cpase A and B. Thus shows broad substrate specificity, being able to cleave Cbz-Gly-Leu, Cbz-Gly-Val, Cbz-Gly-Phe, Cbz-Gly-Lys and Bz-Gly-Arg in vitro.</text>
</comment>
<evidence type="ECO:0000256" key="3">
    <source>
        <dbReference type="ARBA" id="ARBA00022645"/>
    </source>
</evidence>
<dbReference type="PRINTS" id="PR00765">
    <property type="entry name" value="CRBOXYPTASEA"/>
</dbReference>
<evidence type="ECO:0000256" key="13">
    <source>
        <dbReference type="ARBA" id="ARBA00074273"/>
    </source>
</evidence>
<evidence type="ECO:0000256" key="6">
    <source>
        <dbReference type="ARBA" id="ARBA00022729"/>
    </source>
</evidence>
<dbReference type="FunFam" id="3.40.630.10:FF:000084">
    <property type="entry name" value="Carboxypeptidase B2"/>
    <property type="match status" value="1"/>
</dbReference>
<dbReference type="Pfam" id="PF20773">
    <property type="entry name" value="InhA-like_MAM"/>
    <property type="match status" value="1"/>
</dbReference>
<feature type="domain" description="Peptidase M14" evidence="17">
    <location>
        <begin position="130"/>
        <end position="449"/>
    </location>
</feature>